<keyword evidence="12" id="KW-1185">Reference proteome</keyword>
<dbReference type="PANTHER" id="PTHR32089">
    <property type="entry name" value="METHYL-ACCEPTING CHEMOTAXIS PROTEIN MCPB"/>
    <property type="match status" value="1"/>
</dbReference>
<keyword evidence="7" id="KW-0175">Coiled coil</keyword>
<evidence type="ECO:0000256" key="8">
    <source>
        <dbReference type="SAM" id="Phobius"/>
    </source>
</evidence>
<comment type="subcellular location">
    <subcellularLocation>
        <location evidence="1">Cell membrane</location>
    </subcellularLocation>
</comment>
<keyword evidence="8" id="KW-1133">Transmembrane helix</keyword>
<feature type="domain" description="Methyl-accepting transducer" evidence="9">
    <location>
        <begin position="236"/>
        <end position="486"/>
    </location>
</feature>
<dbReference type="PANTHER" id="PTHR32089:SF114">
    <property type="entry name" value="METHYL-ACCEPTING CHEMOTAXIS PROTEIN MCPB"/>
    <property type="match status" value="1"/>
</dbReference>
<keyword evidence="4 6" id="KW-0807">Transducer</keyword>
<gene>
    <name evidence="11" type="ORF">GMD78_07820</name>
</gene>
<keyword evidence="2" id="KW-1003">Cell membrane</keyword>
<dbReference type="InterPro" id="IPR003660">
    <property type="entry name" value="HAMP_dom"/>
</dbReference>
<protein>
    <submittedName>
        <fullName evidence="11">HAMP domain-containing protein</fullName>
    </submittedName>
</protein>
<reference evidence="11 12" key="1">
    <citation type="submission" date="2019-11" db="EMBL/GenBank/DDBJ databases">
        <authorList>
            <person name="Li X."/>
        </authorList>
    </citation>
    <scope>NUCLEOTIDE SEQUENCE [LARGE SCALE GENOMIC DNA]</scope>
    <source>
        <strain evidence="11 12">L9</strain>
    </source>
</reference>
<evidence type="ECO:0000259" key="10">
    <source>
        <dbReference type="PROSITE" id="PS50885"/>
    </source>
</evidence>
<comment type="similarity">
    <text evidence="5">Belongs to the methyl-accepting chemotaxis (MCP) protein family.</text>
</comment>
<dbReference type="EMBL" id="WOCA01000004">
    <property type="protein sequence ID" value="MUK88295.1"/>
    <property type="molecule type" value="Genomic_DNA"/>
</dbReference>
<dbReference type="GO" id="GO:0007165">
    <property type="term" value="P:signal transduction"/>
    <property type="evidence" value="ECO:0007669"/>
    <property type="project" value="UniProtKB-KW"/>
</dbReference>
<evidence type="ECO:0000256" key="7">
    <source>
        <dbReference type="SAM" id="Coils"/>
    </source>
</evidence>
<dbReference type="PROSITE" id="PS50885">
    <property type="entry name" value="HAMP"/>
    <property type="match status" value="1"/>
</dbReference>
<dbReference type="Pfam" id="PF00672">
    <property type="entry name" value="HAMP"/>
    <property type="match status" value="1"/>
</dbReference>
<evidence type="ECO:0000313" key="11">
    <source>
        <dbReference type="EMBL" id="MUK88295.1"/>
    </source>
</evidence>
<dbReference type="Gene3D" id="1.10.287.950">
    <property type="entry name" value="Methyl-accepting chemotaxis protein"/>
    <property type="match status" value="1"/>
</dbReference>
<feature type="domain" description="HAMP" evidence="10">
    <location>
        <begin position="164"/>
        <end position="217"/>
    </location>
</feature>
<name>A0A6N8FFS7_9BACI</name>
<dbReference type="GO" id="GO:0005886">
    <property type="term" value="C:plasma membrane"/>
    <property type="evidence" value="ECO:0007669"/>
    <property type="project" value="UniProtKB-SubCell"/>
</dbReference>
<feature type="transmembrane region" description="Helical" evidence="8">
    <location>
        <begin position="141"/>
        <end position="163"/>
    </location>
</feature>
<dbReference type="Gene3D" id="6.10.340.10">
    <property type="match status" value="1"/>
</dbReference>
<comment type="caution">
    <text evidence="11">The sequence shown here is derived from an EMBL/GenBank/DDBJ whole genome shotgun (WGS) entry which is preliminary data.</text>
</comment>
<dbReference type="SUPFAM" id="SSF58104">
    <property type="entry name" value="Methyl-accepting chemotaxis protein (MCP) signaling domain"/>
    <property type="match status" value="1"/>
</dbReference>
<dbReference type="SMART" id="SM00283">
    <property type="entry name" value="MA"/>
    <property type="match status" value="1"/>
</dbReference>
<dbReference type="Pfam" id="PF00015">
    <property type="entry name" value="MCPsignal"/>
    <property type="match status" value="1"/>
</dbReference>
<evidence type="ECO:0000256" key="6">
    <source>
        <dbReference type="PROSITE-ProRule" id="PRU00284"/>
    </source>
</evidence>
<sequence>MKARDTTMDAIENRLVREAELMGYIANNLKFTYVSDDDYFMQQLDINIRSQHEKLDQDGITSDYFYITNNELTPFSVSQDTIPTISEDLIHTISESKNGILHRNIEGVKYTITFREMEEIDGIYVLLVPTASYMGNVNQMAYFTIAVGLGSIVVSTIAIILFVRSFTKPITVLRETMRKVRNGELHYSKELKTSIPEITSLHKSYNAMIQYMTSILKEIKGTTANLEQTGEELQQSSRGTLESSHDVIEAIQVVKNGAEQTATSSETSVDYFKTMKDKIDSMITNMSEVFHRADEMNHSAMYGEKSMEKLITTIRTFETDFEDLTATIHQVHHSSHSISQLVGLIQGIAEQTKLLSLNASIEAARAGEAGNGFAVVANEVGKLAEQSSSAAVQITETIANMEDLTTSASDEFDKMLSKTKSTLDISDESKQSIDNLMVEIANVSSELQGMQGELKELEEILPGLEQETESFLSVSQETLASTEEMLASSESQVQQMEATHAIGKRLMKISQSLTDHTKRFQVEK</sequence>
<evidence type="ECO:0000256" key="2">
    <source>
        <dbReference type="ARBA" id="ARBA00022475"/>
    </source>
</evidence>
<feature type="coiled-coil region" evidence="7">
    <location>
        <begin position="433"/>
        <end position="499"/>
    </location>
</feature>
<evidence type="ECO:0000259" key="9">
    <source>
        <dbReference type="PROSITE" id="PS50111"/>
    </source>
</evidence>
<evidence type="ECO:0000256" key="1">
    <source>
        <dbReference type="ARBA" id="ARBA00004236"/>
    </source>
</evidence>
<dbReference type="AlphaFoldDB" id="A0A6N8FFS7"/>
<evidence type="ECO:0000256" key="4">
    <source>
        <dbReference type="ARBA" id="ARBA00023224"/>
    </source>
</evidence>
<keyword evidence="3 8" id="KW-0472">Membrane</keyword>
<organism evidence="11 12">
    <name type="scientific">Ornithinibacillus caprae</name>
    <dbReference type="NCBI Taxonomy" id="2678566"/>
    <lineage>
        <taxon>Bacteria</taxon>
        <taxon>Bacillati</taxon>
        <taxon>Bacillota</taxon>
        <taxon>Bacilli</taxon>
        <taxon>Bacillales</taxon>
        <taxon>Bacillaceae</taxon>
        <taxon>Ornithinibacillus</taxon>
    </lineage>
</organism>
<evidence type="ECO:0000313" key="12">
    <source>
        <dbReference type="Proteomes" id="UP000469125"/>
    </source>
</evidence>
<dbReference type="Proteomes" id="UP000469125">
    <property type="component" value="Unassembled WGS sequence"/>
</dbReference>
<keyword evidence="8" id="KW-0812">Transmembrane</keyword>
<evidence type="ECO:0000256" key="3">
    <source>
        <dbReference type="ARBA" id="ARBA00023136"/>
    </source>
</evidence>
<proteinExistence type="inferred from homology"/>
<accession>A0A6N8FFS7</accession>
<dbReference type="PROSITE" id="PS50111">
    <property type="entry name" value="CHEMOTAXIS_TRANSDUC_2"/>
    <property type="match status" value="1"/>
</dbReference>
<dbReference type="InterPro" id="IPR004089">
    <property type="entry name" value="MCPsignal_dom"/>
</dbReference>
<evidence type="ECO:0000256" key="5">
    <source>
        <dbReference type="ARBA" id="ARBA00029447"/>
    </source>
</evidence>